<evidence type="ECO:0000256" key="1">
    <source>
        <dbReference type="SAM" id="MobiDB-lite"/>
    </source>
</evidence>
<comment type="caution">
    <text evidence="2">The sequence shown here is derived from an EMBL/GenBank/DDBJ whole genome shotgun (WGS) entry which is preliminary data.</text>
</comment>
<feature type="region of interest" description="Disordered" evidence="1">
    <location>
        <begin position="16"/>
        <end position="43"/>
    </location>
</feature>
<protein>
    <submittedName>
        <fullName evidence="2">Putative eka-like protein</fullName>
    </submittedName>
</protein>
<name>A0A0B1P978_UNCNE</name>
<dbReference type="AlphaFoldDB" id="A0A0B1P978"/>
<sequence>MDITQELQALSMEMSIEPHPIPNPLPSTTPPTPPSNSQTLSYSTASRNILKPTVLIQRPLPERPLLNNKNSPNAANAFLPREFAEVVAIRQRRERTWYERLMICITIHSCIESTLSNFSIEIEKEEAETFKAYIQLAIAKFAAVDSFPSPQIPTHTRPTKGDGIGKDVGTGKKVAIVLPQKPVGVVLNRGEVEETPSLPFIHKITENA</sequence>
<keyword evidence="3" id="KW-1185">Reference proteome</keyword>
<feature type="compositionally biased region" description="Pro residues" evidence="1">
    <location>
        <begin position="19"/>
        <end position="34"/>
    </location>
</feature>
<accession>A0A0B1P978</accession>
<dbReference type="EMBL" id="JNVN01001383">
    <property type="protein sequence ID" value="KHJ33521.1"/>
    <property type="molecule type" value="Genomic_DNA"/>
</dbReference>
<reference evidence="2 3" key="1">
    <citation type="journal article" date="2014" name="BMC Genomics">
        <title>Adaptive genomic structural variation in the grape powdery mildew pathogen, Erysiphe necator.</title>
        <authorList>
            <person name="Jones L."/>
            <person name="Riaz S."/>
            <person name="Morales-Cruz A."/>
            <person name="Amrine K.C."/>
            <person name="McGuire B."/>
            <person name="Gubler W.D."/>
            <person name="Walker M.A."/>
            <person name="Cantu D."/>
        </authorList>
    </citation>
    <scope>NUCLEOTIDE SEQUENCE [LARGE SCALE GENOMIC DNA]</scope>
    <source>
        <strain evidence="3">c</strain>
    </source>
</reference>
<evidence type="ECO:0000313" key="3">
    <source>
        <dbReference type="Proteomes" id="UP000030854"/>
    </source>
</evidence>
<dbReference type="Proteomes" id="UP000030854">
    <property type="component" value="Unassembled WGS sequence"/>
</dbReference>
<evidence type="ECO:0000313" key="2">
    <source>
        <dbReference type="EMBL" id="KHJ33521.1"/>
    </source>
</evidence>
<proteinExistence type="predicted"/>
<dbReference type="HOGENOM" id="CLU_018153_5_0_1"/>
<gene>
    <name evidence="2" type="ORF">EV44_g3435</name>
</gene>
<organism evidence="2 3">
    <name type="scientific">Uncinula necator</name>
    <name type="common">Grape powdery mildew</name>
    <dbReference type="NCBI Taxonomy" id="52586"/>
    <lineage>
        <taxon>Eukaryota</taxon>
        <taxon>Fungi</taxon>
        <taxon>Dikarya</taxon>
        <taxon>Ascomycota</taxon>
        <taxon>Pezizomycotina</taxon>
        <taxon>Leotiomycetes</taxon>
        <taxon>Erysiphales</taxon>
        <taxon>Erysiphaceae</taxon>
        <taxon>Erysiphe</taxon>
    </lineage>
</organism>